<evidence type="ECO:0000313" key="5">
    <source>
        <dbReference type="Proteomes" id="UP000182517"/>
    </source>
</evidence>
<evidence type="ECO:0000256" key="2">
    <source>
        <dbReference type="ARBA" id="ARBA00022803"/>
    </source>
</evidence>
<dbReference type="InterPro" id="IPR019734">
    <property type="entry name" value="TPR_rpt"/>
</dbReference>
<keyword evidence="1" id="KW-0677">Repeat</keyword>
<reference evidence="4 5" key="1">
    <citation type="journal article" date="2017" name="Genome Announc.">
        <title>Complete Genome Sequences of Two Acetylene-Fermenting Pelobacter acetylenicus Strains.</title>
        <authorList>
            <person name="Sutton J.M."/>
            <person name="Baesman S.M."/>
            <person name="Fierst J.L."/>
            <person name="Poret-Peterson A.T."/>
            <person name="Oremland R.S."/>
            <person name="Dunlap D.S."/>
            <person name="Akob D.M."/>
        </authorList>
    </citation>
    <scope>NUCLEOTIDE SEQUENCE [LARGE SCALE GENOMIC DNA]</scope>
    <source>
        <strain evidence="4 5">SFB93</strain>
    </source>
</reference>
<dbReference type="KEGG" id="pef:A7E78_11735"/>
<dbReference type="EMBL" id="CP015519">
    <property type="protein sequence ID" value="APG29119.1"/>
    <property type="molecule type" value="Genomic_DNA"/>
</dbReference>
<dbReference type="InterPro" id="IPR011990">
    <property type="entry name" value="TPR-like_helical_dom_sf"/>
</dbReference>
<dbReference type="STRING" id="1842532.A7E78_11735"/>
<keyword evidence="5" id="KW-1185">Reference proteome</keyword>
<dbReference type="AlphaFoldDB" id="A0A1L3GT72"/>
<dbReference type="Proteomes" id="UP000182517">
    <property type="component" value="Chromosome"/>
</dbReference>
<dbReference type="SMART" id="SM00028">
    <property type="entry name" value="TPR"/>
    <property type="match status" value="3"/>
</dbReference>
<dbReference type="PANTHER" id="PTHR44809">
    <property type="match status" value="1"/>
</dbReference>
<gene>
    <name evidence="4" type="ORF">A7E78_11735</name>
</gene>
<dbReference type="InterPro" id="IPR052943">
    <property type="entry name" value="TMTC_O-mannosyl-trnsfr"/>
</dbReference>
<evidence type="ECO:0000256" key="3">
    <source>
        <dbReference type="PROSITE-ProRule" id="PRU00339"/>
    </source>
</evidence>
<evidence type="ECO:0000313" key="4">
    <source>
        <dbReference type="EMBL" id="APG29119.1"/>
    </source>
</evidence>
<sequence length="145" mass="16100">MLTLLLAGCSLPRVVVLHDPLDAQEHNDLGVSYQANGEFDLALREYRRAAELNGDWAKPLINGGNSLAALEQWSQAAELYRSALQRQPEQTEAMNNLAWVLLQQGDLVQARQWAERAVENSPHTAAFIDTLAAVKARQEQTSPPR</sequence>
<proteinExistence type="predicted"/>
<dbReference type="Gene3D" id="1.25.40.10">
    <property type="entry name" value="Tetratricopeptide repeat domain"/>
    <property type="match status" value="1"/>
</dbReference>
<accession>A0A1L3GT72</accession>
<dbReference type="Pfam" id="PF13432">
    <property type="entry name" value="TPR_16"/>
    <property type="match status" value="1"/>
</dbReference>
<feature type="repeat" description="TPR" evidence="3">
    <location>
        <begin position="23"/>
        <end position="56"/>
    </location>
</feature>
<dbReference type="PROSITE" id="PS50005">
    <property type="entry name" value="TPR"/>
    <property type="match status" value="2"/>
</dbReference>
<name>A0A1L3GT72_9BACT</name>
<keyword evidence="2 3" id="KW-0802">TPR repeat</keyword>
<feature type="repeat" description="TPR" evidence="3">
    <location>
        <begin position="57"/>
        <end position="90"/>
    </location>
</feature>
<dbReference type="SUPFAM" id="SSF48452">
    <property type="entry name" value="TPR-like"/>
    <property type="match status" value="1"/>
</dbReference>
<protein>
    <submittedName>
        <fullName evidence="4">Uncharacterized protein</fullName>
    </submittedName>
</protein>
<dbReference type="InterPro" id="IPR013105">
    <property type="entry name" value="TPR_2"/>
</dbReference>
<dbReference type="PANTHER" id="PTHR44809:SF1">
    <property type="entry name" value="PROTEIN O-MANNOSYL-TRANSFERASE TMTC1"/>
    <property type="match status" value="1"/>
</dbReference>
<dbReference type="Pfam" id="PF07719">
    <property type="entry name" value="TPR_2"/>
    <property type="match status" value="1"/>
</dbReference>
<organism evidence="4 5">
    <name type="scientific">Syntrophotalea acetylenivorans</name>
    <dbReference type="NCBI Taxonomy" id="1842532"/>
    <lineage>
        <taxon>Bacteria</taxon>
        <taxon>Pseudomonadati</taxon>
        <taxon>Thermodesulfobacteriota</taxon>
        <taxon>Desulfuromonadia</taxon>
        <taxon>Desulfuromonadales</taxon>
        <taxon>Syntrophotaleaceae</taxon>
        <taxon>Syntrophotalea</taxon>
    </lineage>
</organism>
<evidence type="ECO:0000256" key="1">
    <source>
        <dbReference type="ARBA" id="ARBA00022737"/>
    </source>
</evidence>